<reference evidence="11" key="1">
    <citation type="submission" date="2019-08" db="EMBL/GenBank/DDBJ databases">
        <title>Comparative genome analysis confer to the adaptation heavy metal polluted environment.</title>
        <authorList>
            <person name="Li Y."/>
        </authorList>
    </citation>
    <scope>NUCLEOTIDE SEQUENCE [LARGE SCALE GENOMIC DNA]</scope>
    <source>
        <strain evidence="11">P1</strain>
    </source>
</reference>
<dbReference type="GO" id="GO:0004673">
    <property type="term" value="F:protein histidine kinase activity"/>
    <property type="evidence" value="ECO:0007669"/>
    <property type="project" value="UniProtKB-EC"/>
</dbReference>
<name>A0A5C1I883_9SPHI</name>
<feature type="coiled-coil region" evidence="8">
    <location>
        <begin position="526"/>
        <end position="553"/>
    </location>
</feature>
<dbReference type="EC" id="2.7.13.3" evidence="2"/>
<evidence type="ECO:0000256" key="9">
    <source>
        <dbReference type="SAM" id="Phobius"/>
    </source>
</evidence>
<evidence type="ECO:0000256" key="5">
    <source>
        <dbReference type="ARBA" id="ARBA00022741"/>
    </source>
</evidence>
<keyword evidence="9" id="KW-1133">Transmembrane helix</keyword>
<feature type="transmembrane region" description="Helical" evidence="9">
    <location>
        <begin position="504"/>
        <end position="521"/>
    </location>
</feature>
<dbReference type="InterPro" id="IPR011990">
    <property type="entry name" value="TPR-like_helical_dom_sf"/>
</dbReference>
<evidence type="ECO:0000256" key="1">
    <source>
        <dbReference type="ARBA" id="ARBA00000085"/>
    </source>
</evidence>
<comment type="catalytic activity">
    <reaction evidence="1">
        <text>ATP + protein L-histidine = ADP + protein N-phospho-L-histidine.</text>
        <dbReference type="EC" id="2.7.13.3"/>
    </reaction>
</comment>
<dbReference type="PANTHER" id="PTHR41523">
    <property type="entry name" value="TWO-COMPONENT SYSTEM SENSOR PROTEIN"/>
    <property type="match status" value="1"/>
</dbReference>
<accession>A0A5C1I883</accession>
<dbReference type="InterPro" id="IPR003594">
    <property type="entry name" value="HATPase_dom"/>
</dbReference>
<keyword evidence="7" id="KW-0067">ATP-binding</keyword>
<dbReference type="Gene3D" id="1.25.40.10">
    <property type="entry name" value="Tetratricopeptide repeat domain"/>
    <property type="match status" value="3"/>
</dbReference>
<sequence>MLIRYPSYLRILLIIFLGLIYSSNVLAQAHADEEGVILHRQLSSAKDTVRARILLSLGIIYADKFVHNKSDVDTAMNYYKQGLSMSTALNYGKGKAMSCLLEAKIYRLKNDDNHLKLSLEKAISVARKGGFTDLVADAATEQGVYYLTEAIDPKTSDSLFSSAIAIYQKIAPNSVKLAYALQYYSVNQTLLKKFEKGILLLNKALAIYKVHKVRQLEIPYYFLALCHVDKGDFENAIKYALVSVRFAEHNHNSETLCDNYAILADIYREKNMPAVRISYLEKALSNARYLPEGDILFYIATLGDAYVKNHQYEKAITVLNRGLKECSPRDPIYTRLYIALTDAYVATRQYSAAERTYAPMMAAIRQGGYAFVATSIQAHLAAVRLFLATRQFEKAKEHIQALQDTAYMKKERPDMIILEQLSFQLDSAEGNYLSAIHHYQRFKTVSDSVEKLSNMKQVAALQIQYETEKKDQDIALKNRNIQLLTQQTRLQGNTMKSQKQARNLLYGCVALLVILLGLGFNRYQLKQRATRELSEQQVQIQSQNKSLRELLTEREWLLKEIHHRVKNNLQIVISLLNSQSSYLNDEAALDVIRESQHRMQSISLIHQKLYQTDNLSGINMRSYIHDLLNYFQDCFNTSGYIAFLPDVDDFILDVSQAVPLGLILNEGITNAIKYAFKGRKNGVINIQLNQQHELLRLKIADNGNGLPVDFDLDGLSSMGMNLMKGLSRQLGARFDLKNEGGLCIELIWKKSKMLSVFEEPESAVSVI</sequence>
<evidence type="ECO:0000256" key="4">
    <source>
        <dbReference type="ARBA" id="ARBA00022679"/>
    </source>
</evidence>
<keyword evidence="5" id="KW-0547">Nucleotide-binding</keyword>
<keyword evidence="4" id="KW-0808">Transferase</keyword>
<dbReference type="Gene3D" id="3.30.450.20">
    <property type="entry name" value="PAS domain"/>
    <property type="match status" value="1"/>
</dbReference>
<dbReference type="InterPro" id="IPR036890">
    <property type="entry name" value="HATPase_C_sf"/>
</dbReference>
<evidence type="ECO:0000313" key="12">
    <source>
        <dbReference type="Proteomes" id="UP000251402"/>
    </source>
</evidence>
<dbReference type="Gene3D" id="3.30.565.10">
    <property type="entry name" value="Histidine kinase-like ATPase, C-terminal domain"/>
    <property type="match status" value="1"/>
</dbReference>
<evidence type="ECO:0000313" key="11">
    <source>
        <dbReference type="EMBL" id="QEM14257.1"/>
    </source>
</evidence>
<dbReference type="GO" id="GO:0005524">
    <property type="term" value="F:ATP binding"/>
    <property type="evidence" value="ECO:0007669"/>
    <property type="project" value="UniProtKB-KW"/>
</dbReference>
<dbReference type="OrthoDB" id="1523170at2"/>
<dbReference type="KEGG" id="mrub:DEO27_030990"/>
<dbReference type="InterPro" id="IPR011495">
    <property type="entry name" value="Sig_transdc_His_kin_sub2_dim/P"/>
</dbReference>
<dbReference type="Proteomes" id="UP000251402">
    <property type="component" value="Chromosome"/>
</dbReference>
<dbReference type="Pfam" id="PF07568">
    <property type="entry name" value="HisKA_2"/>
    <property type="match status" value="1"/>
</dbReference>
<dbReference type="SUPFAM" id="SSF55874">
    <property type="entry name" value="ATPase domain of HSP90 chaperone/DNA topoisomerase II/histidine kinase"/>
    <property type="match status" value="1"/>
</dbReference>
<keyword evidence="9" id="KW-0472">Membrane</keyword>
<dbReference type="EMBL" id="CP043450">
    <property type="protein sequence ID" value="QEM14257.1"/>
    <property type="molecule type" value="Genomic_DNA"/>
</dbReference>
<evidence type="ECO:0000256" key="7">
    <source>
        <dbReference type="ARBA" id="ARBA00022840"/>
    </source>
</evidence>
<evidence type="ECO:0000256" key="2">
    <source>
        <dbReference type="ARBA" id="ARBA00012438"/>
    </source>
</evidence>
<proteinExistence type="predicted"/>
<dbReference type="AlphaFoldDB" id="A0A5C1I883"/>
<dbReference type="Pfam" id="PF13581">
    <property type="entry name" value="HATPase_c_2"/>
    <property type="match status" value="1"/>
</dbReference>
<dbReference type="PANTHER" id="PTHR41523:SF8">
    <property type="entry name" value="ETHYLENE RESPONSE SENSOR PROTEIN"/>
    <property type="match status" value="1"/>
</dbReference>
<dbReference type="SMART" id="SM00387">
    <property type="entry name" value="HATPase_c"/>
    <property type="match status" value="1"/>
</dbReference>
<evidence type="ECO:0000259" key="10">
    <source>
        <dbReference type="SMART" id="SM00387"/>
    </source>
</evidence>
<organism evidence="11 12">
    <name type="scientific">Mucilaginibacter rubeus</name>
    <dbReference type="NCBI Taxonomy" id="2027860"/>
    <lineage>
        <taxon>Bacteria</taxon>
        <taxon>Pseudomonadati</taxon>
        <taxon>Bacteroidota</taxon>
        <taxon>Sphingobacteriia</taxon>
        <taxon>Sphingobacteriales</taxon>
        <taxon>Sphingobacteriaceae</taxon>
        <taxon>Mucilaginibacter</taxon>
    </lineage>
</organism>
<keyword evidence="8" id="KW-0175">Coiled coil</keyword>
<evidence type="ECO:0000256" key="6">
    <source>
        <dbReference type="ARBA" id="ARBA00022777"/>
    </source>
</evidence>
<keyword evidence="3" id="KW-0597">Phosphoprotein</keyword>
<dbReference type="Pfam" id="PF13181">
    <property type="entry name" value="TPR_8"/>
    <property type="match status" value="1"/>
</dbReference>
<keyword evidence="6" id="KW-0418">Kinase</keyword>
<evidence type="ECO:0000256" key="3">
    <source>
        <dbReference type="ARBA" id="ARBA00022553"/>
    </source>
</evidence>
<protein>
    <recommendedName>
        <fullName evidence="2">histidine kinase</fullName>
        <ecNumber evidence="2">2.7.13.3</ecNumber>
    </recommendedName>
</protein>
<keyword evidence="9" id="KW-0812">Transmembrane</keyword>
<dbReference type="InterPro" id="IPR019734">
    <property type="entry name" value="TPR_rpt"/>
</dbReference>
<evidence type="ECO:0000256" key="8">
    <source>
        <dbReference type="SAM" id="Coils"/>
    </source>
</evidence>
<keyword evidence="12" id="KW-1185">Reference proteome</keyword>
<dbReference type="SUPFAM" id="SSF48452">
    <property type="entry name" value="TPR-like"/>
    <property type="match status" value="1"/>
</dbReference>
<feature type="domain" description="Histidine kinase/HSP90-like ATPase" evidence="10">
    <location>
        <begin position="655"/>
        <end position="752"/>
    </location>
</feature>
<gene>
    <name evidence="11" type="ORF">DEO27_030990</name>
</gene>